<keyword evidence="2" id="KW-1185">Reference proteome</keyword>
<dbReference type="Proteomes" id="UP000001941">
    <property type="component" value="Chromosome"/>
</dbReference>
<dbReference type="HOGENOM" id="CLU_115769_3_0_2"/>
<dbReference type="eggNOG" id="arCOG00717">
    <property type="taxonomic scope" value="Archaea"/>
</dbReference>
<dbReference type="PANTHER" id="PTHR39550:SF1">
    <property type="entry name" value="SLL0658 PROTEIN"/>
    <property type="match status" value="1"/>
</dbReference>
<protein>
    <recommendedName>
        <fullName evidence="3">DUF3368 domain-containing protein</fullName>
    </recommendedName>
</protein>
<dbReference type="RefSeq" id="WP_011448215.1">
    <property type="nucleotide sequence ID" value="NC_007796.1"/>
</dbReference>
<dbReference type="GeneID" id="3924205"/>
<dbReference type="Pfam" id="PF11848">
    <property type="entry name" value="DUF3368"/>
    <property type="match status" value="1"/>
</dbReference>
<dbReference type="KEGG" id="mhu:Mhun_1190"/>
<dbReference type="EnsemblBacteria" id="ABD40938">
    <property type="protein sequence ID" value="ABD40938"/>
    <property type="gene ID" value="Mhun_1190"/>
</dbReference>
<dbReference type="AlphaFoldDB" id="Q2FM25"/>
<reference evidence="2" key="1">
    <citation type="journal article" date="2016" name="Stand. Genomic Sci.">
        <title>Complete genome sequence of Methanospirillum hungatei type strain JF1.</title>
        <authorList>
            <person name="Gunsalus R.P."/>
            <person name="Cook L.E."/>
            <person name="Crable B."/>
            <person name="Rohlin L."/>
            <person name="McDonald E."/>
            <person name="Mouttaki H."/>
            <person name="Sieber J.R."/>
            <person name="Poweleit N."/>
            <person name="Zhou H."/>
            <person name="Lapidus A.L."/>
            <person name="Daligault H.E."/>
            <person name="Land M."/>
            <person name="Gilna P."/>
            <person name="Ivanova N."/>
            <person name="Kyrpides N."/>
            <person name="Culley D.E."/>
            <person name="McInerney M.J."/>
        </authorList>
    </citation>
    <scope>NUCLEOTIDE SEQUENCE [LARGE SCALE GENOMIC DNA]</scope>
    <source>
        <strain evidence="2">ATCC 27890 / DSM 864 / NBRC 100397 / JF-1</strain>
    </source>
</reference>
<evidence type="ECO:0000313" key="2">
    <source>
        <dbReference type="Proteomes" id="UP000001941"/>
    </source>
</evidence>
<proteinExistence type="predicted"/>
<accession>Q2FM25</accession>
<evidence type="ECO:0000313" key="1">
    <source>
        <dbReference type="EMBL" id="ABD40938.1"/>
    </source>
</evidence>
<dbReference type="InterPro" id="IPR021799">
    <property type="entry name" value="PIN-like_prokaryotic"/>
</dbReference>
<dbReference type="PANTHER" id="PTHR39550">
    <property type="entry name" value="SLL0658 PROTEIN"/>
    <property type="match status" value="1"/>
</dbReference>
<organism evidence="1 2">
    <name type="scientific">Methanospirillum hungatei JF-1 (strain ATCC 27890 / DSM 864 / NBRC 100397 / JF-1)</name>
    <dbReference type="NCBI Taxonomy" id="323259"/>
    <lineage>
        <taxon>Archaea</taxon>
        <taxon>Methanobacteriati</taxon>
        <taxon>Methanobacteriota</taxon>
        <taxon>Stenosarchaea group</taxon>
        <taxon>Methanomicrobia</taxon>
        <taxon>Methanomicrobiales</taxon>
        <taxon>Methanospirillaceae</taxon>
        <taxon>Methanospirillum</taxon>
    </lineage>
</organism>
<name>Q2FM25_METHJ</name>
<dbReference type="InParanoid" id="Q2FM25"/>
<evidence type="ECO:0008006" key="3">
    <source>
        <dbReference type="Google" id="ProtNLM"/>
    </source>
</evidence>
<dbReference type="STRING" id="323259.Mhun_1190"/>
<dbReference type="EMBL" id="CP000254">
    <property type="protein sequence ID" value="ABD40938.1"/>
    <property type="molecule type" value="Genomic_DNA"/>
</dbReference>
<gene>
    <name evidence="1" type="ordered locus">Mhun_1190</name>
</gene>
<sequence>MIILSSLRQFGTEITDDPHRRPGCLELIKARDTNFVKIINPENLHLIQLLKNQLHEGEAEAIALAQQEKAPILLIDEAEGREVAKSYNIPVIGVIGILAAAKKTGEIESMKTELDSLIQRTSFRVSRIMYDKALEMSGEL</sequence>